<keyword evidence="2" id="KW-1185">Reference proteome</keyword>
<protein>
    <submittedName>
        <fullName evidence="1">(Mediterranean fruit fly) hypothetical protein</fullName>
    </submittedName>
</protein>
<comment type="caution">
    <text evidence="1">The sequence shown here is derived from an EMBL/GenBank/DDBJ whole genome shotgun (WGS) entry which is preliminary data.</text>
</comment>
<evidence type="ECO:0000313" key="1">
    <source>
        <dbReference type="EMBL" id="CAD6995203.1"/>
    </source>
</evidence>
<reference evidence="1" key="1">
    <citation type="submission" date="2020-11" db="EMBL/GenBank/DDBJ databases">
        <authorList>
            <person name="Whitehead M."/>
        </authorList>
    </citation>
    <scope>NUCLEOTIDE SEQUENCE</scope>
    <source>
        <strain evidence="1">EGII</strain>
    </source>
</reference>
<dbReference type="Proteomes" id="UP000606786">
    <property type="component" value="Unassembled WGS sequence"/>
</dbReference>
<feature type="non-terminal residue" evidence="1">
    <location>
        <position position="1"/>
    </location>
</feature>
<name>A0A811UD55_CERCA</name>
<dbReference type="AlphaFoldDB" id="A0A811UD55"/>
<organism evidence="1 2">
    <name type="scientific">Ceratitis capitata</name>
    <name type="common">Mediterranean fruit fly</name>
    <name type="synonym">Tephritis capitata</name>
    <dbReference type="NCBI Taxonomy" id="7213"/>
    <lineage>
        <taxon>Eukaryota</taxon>
        <taxon>Metazoa</taxon>
        <taxon>Ecdysozoa</taxon>
        <taxon>Arthropoda</taxon>
        <taxon>Hexapoda</taxon>
        <taxon>Insecta</taxon>
        <taxon>Pterygota</taxon>
        <taxon>Neoptera</taxon>
        <taxon>Endopterygota</taxon>
        <taxon>Diptera</taxon>
        <taxon>Brachycera</taxon>
        <taxon>Muscomorpha</taxon>
        <taxon>Tephritoidea</taxon>
        <taxon>Tephritidae</taxon>
        <taxon>Ceratitis</taxon>
        <taxon>Ceratitis</taxon>
    </lineage>
</organism>
<evidence type="ECO:0000313" key="2">
    <source>
        <dbReference type="Proteomes" id="UP000606786"/>
    </source>
</evidence>
<dbReference type="EMBL" id="CAJHJT010000001">
    <property type="protein sequence ID" value="CAD6995203.1"/>
    <property type="molecule type" value="Genomic_DNA"/>
</dbReference>
<accession>A0A811UD55</accession>
<gene>
    <name evidence="1" type="ORF">CCAP1982_LOCUS3922</name>
</gene>
<proteinExistence type="predicted"/>
<sequence>QIFIERSQLAFVVLTEESQWQDQQQQQQKQKLTALQITNILATIEKRIMKRHIFVLT</sequence>